<dbReference type="GO" id="GO:0018580">
    <property type="term" value="F:nitronate monooxygenase activity"/>
    <property type="evidence" value="ECO:0007669"/>
    <property type="project" value="InterPro"/>
</dbReference>
<evidence type="ECO:0000256" key="5">
    <source>
        <dbReference type="ARBA" id="ARBA00022643"/>
    </source>
</evidence>
<organism evidence="12">
    <name type="scientific">Coralloluteibacterium stylophorae</name>
    <dbReference type="NCBI Taxonomy" id="1776034"/>
    <lineage>
        <taxon>Bacteria</taxon>
        <taxon>Pseudomonadati</taxon>
        <taxon>Pseudomonadota</taxon>
        <taxon>Gammaproteobacteria</taxon>
        <taxon>Lysobacterales</taxon>
        <taxon>Lysobacteraceae</taxon>
        <taxon>Coralloluteibacterium</taxon>
    </lineage>
</organism>
<evidence type="ECO:0000256" key="7">
    <source>
        <dbReference type="ARBA" id="ARBA00023002"/>
    </source>
</evidence>
<dbReference type="Gene3D" id="3.20.20.70">
    <property type="entry name" value="Aldolase class I"/>
    <property type="match status" value="1"/>
</dbReference>
<evidence type="ECO:0000256" key="9">
    <source>
        <dbReference type="ARBA" id="ARBA00031155"/>
    </source>
</evidence>
<reference evidence="13 14" key="1">
    <citation type="journal article" date="2021" name="Microbiol. Resour. Announc.">
        <title>Draft Genome Sequence of Coralloluteibacterium stylophorae LMG 29479T.</title>
        <authorList>
            <person name="Karlyshev A.V."/>
            <person name="Kudryashova E.B."/>
            <person name="Ariskina E.V."/>
            <person name="Conroy A.P."/>
            <person name="Abidueva E.Y."/>
        </authorList>
    </citation>
    <scope>NUCLEOTIDE SEQUENCE [LARGE SCALE GENOMIC DNA]</scope>
    <source>
        <strain evidence="13 14">LMG 29479</strain>
    </source>
</reference>
<evidence type="ECO:0000313" key="14">
    <source>
        <dbReference type="Proteomes" id="UP000675747"/>
    </source>
</evidence>
<protein>
    <recommendedName>
        <fullName evidence="11">Nitronate monooxygenase</fullName>
    </recommendedName>
    <alternativeName>
        <fullName evidence="9">Propionate 3-nitronate monooxygenase</fullName>
    </alternativeName>
</protein>
<dbReference type="AlphaFoldDB" id="A0A8J7VTM8"/>
<dbReference type="PANTHER" id="PTHR42747:SF3">
    <property type="entry name" value="NITRONATE MONOOXYGENASE-RELATED"/>
    <property type="match status" value="1"/>
</dbReference>
<comment type="cofactor">
    <cofactor evidence="1">
        <name>FMN</name>
        <dbReference type="ChEBI" id="CHEBI:58210"/>
    </cofactor>
</comment>
<keyword evidence="3" id="KW-0216">Detoxification</keyword>
<evidence type="ECO:0000256" key="1">
    <source>
        <dbReference type="ARBA" id="ARBA00001917"/>
    </source>
</evidence>
<keyword evidence="14" id="KW-1185">Reference proteome</keyword>
<dbReference type="EMBL" id="JAGQFT010000020">
    <property type="protein sequence ID" value="MBR0561748.1"/>
    <property type="molecule type" value="Genomic_DNA"/>
</dbReference>
<dbReference type="InterPro" id="IPR013785">
    <property type="entry name" value="Aldolase_TIM"/>
</dbReference>
<dbReference type="CDD" id="cd04730">
    <property type="entry name" value="NPD_like"/>
    <property type="match status" value="1"/>
</dbReference>
<reference evidence="12" key="2">
    <citation type="submission" date="2021-04" db="EMBL/GenBank/DDBJ databases">
        <authorList>
            <person name="Karlyshev A.V."/>
        </authorList>
    </citation>
    <scope>NUCLEOTIDE SEQUENCE</scope>
    <source>
        <strain evidence="12">LMG 29479</strain>
    </source>
</reference>
<evidence type="ECO:0000313" key="13">
    <source>
        <dbReference type="EMBL" id="MBS7458814.1"/>
    </source>
</evidence>
<name>A0A8J7VTM8_9GAMM</name>
<dbReference type="PANTHER" id="PTHR42747">
    <property type="entry name" value="NITRONATE MONOOXYGENASE-RELATED"/>
    <property type="match status" value="1"/>
</dbReference>
<evidence type="ECO:0000256" key="11">
    <source>
        <dbReference type="ARBA" id="ARBA00067136"/>
    </source>
</evidence>
<dbReference type="InterPro" id="IPR004136">
    <property type="entry name" value="NMO"/>
</dbReference>
<evidence type="ECO:0000313" key="12">
    <source>
        <dbReference type="EMBL" id="MBR0561748.1"/>
    </source>
</evidence>
<evidence type="ECO:0000256" key="2">
    <source>
        <dbReference type="ARBA" id="ARBA00009881"/>
    </source>
</evidence>
<keyword evidence="4" id="KW-0285">Flavoprotein</keyword>
<comment type="caution">
    <text evidence="12">The sequence shown here is derived from an EMBL/GenBank/DDBJ whole genome shotgun (WGS) entry which is preliminary data.</text>
</comment>
<dbReference type="FunFam" id="3.20.20.70:FF:000154">
    <property type="entry name" value="Probable nitronate monooxygenase"/>
    <property type="match status" value="1"/>
</dbReference>
<evidence type="ECO:0000256" key="10">
    <source>
        <dbReference type="ARBA" id="ARBA00049401"/>
    </source>
</evidence>
<comment type="similarity">
    <text evidence="2">Belongs to the nitronate monooxygenase family. NMO class I subfamily.</text>
</comment>
<dbReference type="SUPFAM" id="SSF51412">
    <property type="entry name" value="Inosine monophosphate dehydrogenase (IMPDH)"/>
    <property type="match status" value="1"/>
</dbReference>
<proteinExistence type="inferred from homology"/>
<evidence type="ECO:0000256" key="6">
    <source>
        <dbReference type="ARBA" id="ARBA00022741"/>
    </source>
</evidence>
<dbReference type="Pfam" id="PF03060">
    <property type="entry name" value="NMO"/>
    <property type="match status" value="1"/>
</dbReference>
<dbReference type="Proteomes" id="UP000675747">
    <property type="component" value="Unassembled WGS sequence"/>
</dbReference>
<gene>
    <name evidence="13" type="ORF">KB893_016855</name>
    <name evidence="12" type="ORF">KB893_04320</name>
</gene>
<accession>A0A8J7VTM8</accession>
<dbReference type="GO" id="GO:0009636">
    <property type="term" value="P:response to toxic substance"/>
    <property type="evidence" value="ECO:0007669"/>
    <property type="project" value="UniProtKB-KW"/>
</dbReference>
<dbReference type="EMBL" id="JAGQFT020000014">
    <property type="protein sequence ID" value="MBS7458814.1"/>
    <property type="molecule type" value="Genomic_DNA"/>
</dbReference>
<sequence length="334" mass="34561">MAGAQDAALAIAVARAGGLGSLPCAMLDAVQVEAQVDAFRAAVHAPLNLNFFCHPEPSRDPTREAAWMERLRPWYREWGVDADAAVSGGGRRAFDAEACALVERLRPEVVSFHFGLPEPRLLERVRAAGARVLGSATTVAEARWLVAHGCDAVIAQGSEAGGHRGMFLATDPAAQVGTFALVPQVVDAVDVPVVAAGGIGDARGIAAAFALGADGVQLGTAYLFCPEATIAPLHRAALRRADDAGTALTNVFSGRPARGLINRAMRELGPLSAIAPEFPLAGTALAPLRAKAEAAGSADFQPLWAGQAAALGREESAEALTRCLAAEAQARLAR</sequence>
<keyword evidence="6" id="KW-0547">Nucleotide-binding</keyword>
<evidence type="ECO:0000256" key="8">
    <source>
        <dbReference type="ARBA" id="ARBA00023033"/>
    </source>
</evidence>
<dbReference type="GO" id="GO:0000166">
    <property type="term" value="F:nucleotide binding"/>
    <property type="evidence" value="ECO:0007669"/>
    <property type="project" value="UniProtKB-KW"/>
</dbReference>
<keyword evidence="5" id="KW-0288">FMN</keyword>
<evidence type="ECO:0000256" key="4">
    <source>
        <dbReference type="ARBA" id="ARBA00022630"/>
    </source>
</evidence>
<evidence type="ECO:0000256" key="3">
    <source>
        <dbReference type="ARBA" id="ARBA00022575"/>
    </source>
</evidence>
<keyword evidence="7" id="KW-0560">Oxidoreductase</keyword>
<keyword evidence="8 12" id="KW-0503">Monooxygenase</keyword>
<comment type="catalytic activity">
    <reaction evidence="10">
        <text>3 propionate 3-nitronate + 3 O2 + H2O = 3 3-oxopropanoate + 2 nitrate + nitrite + H2O2 + 3 H(+)</text>
        <dbReference type="Rhea" id="RHEA:57332"/>
        <dbReference type="ChEBI" id="CHEBI:15377"/>
        <dbReference type="ChEBI" id="CHEBI:15378"/>
        <dbReference type="ChEBI" id="CHEBI:15379"/>
        <dbReference type="ChEBI" id="CHEBI:16240"/>
        <dbReference type="ChEBI" id="CHEBI:16301"/>
        <dbReference type="ChEBI" id="CHEBI:17632"/>
        <dbReference type="ChEBI" id="CHEBI:33190"/>
        <dbReference type="ChEBI" id="CHEBI:136067"/>
    </reaction>
</comment>